<accession>A0A6A6PXB5</accession>
<dbReference type="InterPro" id="IPR013154">
    <property type="entry name" value="ADH-like_N"/>
</dbReference>
<dbReference type="PANTHER" id="PTHR45348:SF2">
    <property type="entry name" value="ZINC-TYPE ALCOHOL DEHYDROGENASE-LIKE PROTEIN C2E1P3.01"/>
    <property type="match status" value="1"/>
</dbReference>
<evidence type="ECO:0000259" key="4">
    <source>
        <dbReference type="SMART" id="SM00829"/>
    </source>
</evidence>
<feature type="domain" description="Enoyl reductase (ER)" evidence="4">
    <location>
        <begin position="13"/>
        <end position="336"/>
    </location>
</feature>
<dbReference type="SUPFAM" id="SSF51735">
    <property type="entry name" value="NAD(P)-binding Rossmann-fold domains"/>
    <property type="match status" value="1"/>
</dbReference>
<reference evidence="5" key="1">
    <citation type="journal article" date="2020" name="Stud. Mycol.">
        <title>101 Dothideomycetes genomes: a test case for predicting lifestyles and emergence of pathogens.</title>
        <authorList>
            <person name="Haridas S."/>
            <person name="Albert R."/>
            <person name="Binder M."/>
            <person name="Bloem J."/>
            <person name="Labutti K."/>
            <person name="Salamov A."/>
            <person name="Andreopoulos B."/>
            <person name="Baker S."/>
            <person name="Barry K."/>
            <person name="Bills G."/>
            <person name="Bluhm B."/>
            <person name="Cannon C."/>
            <person name="Castanera R."/>
            <person name="Culley D."/>
            <person name="Daum C."/>
            <person name="Ezra D."/>
            <person name="Gonzalez J."/>
            <person name="Henrissat B."/>
            <person name="Kuo A."/>
            <person name="Liang C."/>
            <person name="Lipzen A."/>
            <person name="Lutzoni F."/>
            <person name="Magnuson J."/>
            <person name="Mondo S."/>
            <person name="Nolan M."/>
            <person name="Ohm R."/>
            <person name="Pangilinan J."/>
            <person name="Park H.-J."/>
            <person name="Ramirez L."/>
            <person name="Alfaro M."/>
            <person name="Sun H."/>
            <person name="Tritt A."/>
            <person name="Yoshinaga Y."/>
            <person name="Zwiers L.-H."/>
            <person name="Turgeon B."/>
            <person name="Goodwin S."/>
            <person name="Spatafora J."/>
            <person name="Crous P."/>
            <person name="Grigoriev I."/>
        </authorList>
    </citation>
    <scope>NUCLEOTIDE SEQUENCE</scope>
    <source>
        <strain evidence="5">CBS 113389</strain>
    </source>
</reference>
<dbReference type="InterPro" id="IPR013149">
    <property type="entry name" value="ADH-like_C"/>
</dbReference>
<dbReference type="Gene3D" id="3.40.50.720">
    <property type="entry name" value="NAD(P)-binding Rossmann-like Domain"/>
    <property type="match status" value="1"/>
</dbReference>
<dbReference type="OrthoDB" id="48317at2759"/>
<dbReference type="InterPro" id="IPR020843">
    <property type="entry name" value="ER"/>
</dbReference>
<gene>
    <name evidence="5" type="ORF">BDY17DRAFT_292437</name>
</gene>
<dbReference type="Pfam" id="PF08240">
    <property type="entry name" value="ADH_N"/>
    <property type="match status" value="1"/>
</dbReference>
<dbReference type="CDD" id="cd08249">
    <property type="entry name" value="enoyl_reductase_like"/>
    <property type="match status" value="1"/>
</dbReference>
<dbReference type="InterPro" id="IPR011032">
    <property type="entry name" value="GroES-like_sf"/>
</dbReference>
<keyword evidence="3" id="KW-0560">Oxidoreductase</keyword>
<dbReference type="SMART" id="SM00829">
    <property type="entry name" value="PKS_ER"/>
    <property type="match status" value="1"/>
</dbReference>
<evidence type="ECO:0000256" key="2">
    <source>
        <dbReference type="ARBA" id="ARBA00011245"/>
    </source>
</evidence>
<dbReference type="AlphaFoldDB" id="A0A6A6PXB5"/>
<dbReference type="GO" id="GO:0016651">
    <property type="term" value="F:oxidoreductase activity, acting on NAD(P)H"/>
    <property type="evidence" value="ECO:0007669"/>
    <property type="project" value="InterPro"/>
</dbReference>
<evidence type="ECO:0000313" key="5">
    <source>
        <dbReference type="EMBL" id="KAF2484818.1"/>
    </source>
</evidence>
<protein>
    <submittedName>
        <fullName evidence="5">Putative zinc-binding alcohol dehydrogenase domain-containing protein cipB</fullName>
    </submittedName>
</protein>
<dbReference type="PANTHER" id="PTHR45348">
    <property type="entry name" value="HYPOTHETICAL OXIDOREDUCTASE (EUROFUNG)"/>
    <property type="match status" value="1"/>
</dbReference>
<evidence type="ECO:0000256" key="1">
    <source>
        <dbReference type="ARBA" id="ARBA00008072"/>
    </source>
</evidence>
<proteinExistence type="inferred from homology"/>
<dbReference type="Gene3D" id="3.90.180.10">
    <property type="entry name" value="Medium-chain alcohol dehydrogenases, catalytic domain"/>
    <property type="match status" value="1"/>
</dbReference>
<dbReference type="Proteomes" id="UP000799767">
    <property type="component" value="Unassembled WGS sequence"/>
</dbReference>
<dbReference type="Pfam" id="PF00107">
    <property type="entry name" value="ADH_zinc_N"/>
    <property type="match status" value="1"/>
</dbReference>
<dbReference type="InterPro" id="IPR047122">
    <property type="entry name" value="Trans-enoyl_RdTase-like"/>
</dbReference>
<comment type="similarity">
    <text evidence="1">Belongs to the zinc-containing alcohol dehydrogenase family.</text>
</comment>
<evidence type="ECO:0000313" key="6">
    <source>
        <dbReference type="Proteomes" id="UP000799767"/>
    </source>
</evidence>
<name>A0A6A6PXB5_9PEZI</name>
<dbReference type="SUPFAM" id="SSF50129">
    <property type="entry name" value="GroES-like"/>
    <property type="match status" value="1"/>
</dbReference>
<comment type="subunit">
    <text evidence="2">Monomer.</text>
</comment>
<dbReference type="InterPro" id="IPR036291">
    <property type="entry name" value="NAD(P)-bd_dom_sf"/>
</dbReference>
<sequence>MSSNQASYLDAKGSKLRVAETAIPKAAPNGIVIKNKAIAINPVDWKIQDSGFFIQKWPTVLGSDVAGEVVEVGEKVTRFKKSDRVAAHTIGLASGNTENGGFQHYTAVQADKAAIIPSNISFAQGSVFPLALDTAAVGLYGDRDSGFLGLPLPSHNPEPSGDVVFVWGGSSSVGAMVIQLAVASGAKVVATASRHNHELVKSWGASAVVDYKSPSVVEDVVAAVKELKGNFVGTYDAISTKDSYAHAVPIAEKLGGGPFAIVGGPPESKPEKLKFGGVFGINDLTHPVWSDFVTKALESGQLKAVPEPSTVGRDLESLQKGVDELRKGVSARKLVVEL</sequence>
<organism evidence="5 6">
    <name type="scientific">Neohortaea acidophila</name>
    <dbReference type="NCBI Taxonomy" id="245834"/>
    <lineage>
        <taxon>Eukaryota</taxon>
        <taxon>Fungi</taxon>
        <taxon>Dikarya</taxon>
        <taxon>Ascomycota</taxon>
        <taxon>Pezizomycotina</taxon>
        <taxon>Dothideomycetes</taxon>
        <taxon>Dothideomycetidae</taxon>
        <taxon>Mycosphaerellales</taxon>
        <taxon>Teratosphaeriaceae</taxon>
        <taxon>Neohortaea</taxon>
    </lineage>
</organism>
<evidence type="ECO:0000256" key="3">
    <source>
        <dbReference type="ARBA" id="ARBA00023002"/>
    </source>
</evidence>
<keyword evidence="6" id="KW-1185">Reference proteome</keyword>
<dbReference type="GeneID" id="54473829"/>
<dbReference type="EMBL" id="MU001633">
    <property type="protein sequence ID" value="KAF2484818.1"/>
    <property type="molecule type" value="Genomic_DNA"/>
</dbReference>
<dbReference type="RefSeq" id="XP_033591387.1">
    <property type="nucleotide sequence ID" value="XM_033732827.1"/>
</dbReference>